<feature type="compositionally biased region" description="Low complexity" evidence="5">
    <location>
        <begin position="335"/>
        <end position="349"/>
    </location>
</feature>
<comment type="subcellular location">
    <subcellularLocation>
        <location evidence="1">Membrane</location>
        <topology evidence="1">Single-pass membrane protein</topology>
    </subcellularLocation>
</comment>
<dbReference type="EMBL" id="SKBQ01000014">
    <property type="protein sequence ID" value="TPX17178.1"/>
    <property type="molecule type" value="Genomic_DNA"/>
</dbReference>
<dbReference type="STRING" id="1093900.A0A507BKE4"/>
<keyword evidence="9" id="KW-1185">Reference proteome</keyword>
<dbReference type="InterPro" id="IPR007074">
    <property type="entry name" value="LicD/FKTN/FKRP_NTP_transf"/>
</dbReference>
<accession>A0A507BKE4</accession>
<evidence type="ECO:0000313" key="9">
    <source>
        <dbReference type="Proteomes" id="UP000319257"/>
    </source>
</evidence>
<protein>
    <recommendedName>
        <fullName evidence="7">LicD/FKTN/FKRP nucleotidyltransferase domain-containing protein</fullName>
    </recommendedName>
</protein>
<feature type="domain" description="LicD/FKTN/FKRP nucleotidyltransferase" evidence="7">
    <location>
        <begin position="83"/>
        <end position="182"/>
    </location>
</feature>
<comment type="caution">
    <text evidence="8">The sequence shown here is derived from an EMBL/GenBank/DDBJ whole genome shotgun (WGS) entry which is preliminary data.</text>
</comment>
<feature type="signal peptide" evidence="6">
    <location>
        <begin position="1"/>
        <end position="18"/>
    </location>
</feature>
<gene>
    <name evidence="8" type="ORF">E0L32_003296</name>
</gene>
<dbReference type="InParanoid" id="A0A507BKE4"/>
<evidence type="ECO:0000256" key="3">
    <source>
        <dbReference type="ARBA" id="ARBA00022989"/>
    </source>
</evidence>
<dbReference type="AlphaFoldDB" id="A0A507BKE4"/>
<organism evidence="8 9">
    <name type="scientific">Thyridium curvatum</name>
    <dbReference type="NCBI Taxonomy" id="1093900"/>
    <lineage>
        <taxon>Eukaryota</taxon>
        <taxon>Fungi</taxon>
        <taxon>Dikarya</taxon>
        <taxon>Ascomycota</taxon>
        <taxon>Pezizomycotina</taxon>
        <taxon>Sordariomycetes</taxon>
        <taxon>Sordariomycetidae</taxon>
        <taxon>Thyridiales</taxon>
        <taxon>Thyridiaceae</taxon>
        <taxon>Thyridium</taxon>
    </lineage>
</organism>
<dbReference type="Pfam" id="PF04991">
    <property type="entry name" value="LicD"/>
    <property type="match status" value="2"/>
</dbReference>
<name>A0A507BKE4_9PEZI</name>
<feature type="compositionally biased region" description="Basic and acidic residues" evidence="5">
    <location>
        <begin position="271"/>
        <end position="331"/>
    </location>
</feature>
<dbReference type="PANTHER" id="PTHR15407:SF32">
    <property type="entry name" value="PROTEIN (MNN4), PUTATIVE (AFU_ORTHOLOGUE AFUA_1G03790)-RELATED"/>
    <property type="match status" value="1"/>
</dbReference>
<dbReference type="RefSeq" id="XP_030998889.1">
    <property type="nucleotide sequence ID" value="XM_031137581.1"/>
</dbReference>
<feature type="region of interest" description="Disordered" evidence="5">
    <location>
        <begin position="265"/>
        <end position="415"/>
    </location>
</feature>
<evidence type="ECO:0000256" key="2">
    <source>
        <dbReference type="ARBA" id="ARBA00022692"/>
    </source>
</evidence>
<dbReference type="GO" id="GO:0016020">
    <property type="term" value="C:membrane"/>
    <property type="evidence" value="ECO:0007669"/>
    <property type="project" value="UniProtKB-SubCell"/>
</dbReference>
<evidence type="ECO:0000256" key="5">
    <source>
        <dbReference type="SAM" id="MobiDB-lite"/>
    </source>
</evidence>
<evidence type="ECO:0000256" key="4">
    <source>
        <dbReference type="ARBA" id="ARBA00023136"/>
    </source>
</evidence>
<dbReference type="Proteomes" id="UP000319257">
    <property type="component" value="Unassembled WGS sequence"/>
</dbReference>
<keyword evidence="6" id="KW-0732">Signal</keyword>
<dbReference type="GeneID" id="41970743"/>
<feature type="compositionally biased region" description="Basic and acidic residues" evidence="5">
    <location>
        <begin position="399"/>
        <end position="413"/>
    </location>
</feature>
<dbReference type="InterPro" id="IPR009644">
    <property type="entry name" value="FKTN/MNN4/W02B3.4-1"/>
</dbReference>
<dbReference type="OrthoDB" id="444255at2759"/>
<evidence type="ECO:0000313" key="8">
    <source>
        <dbReference type="EMBL" id="TPX17178.1"/>
    </source>
</evidence>
<keyword evidence="3" id="KW-1133">Transmembrane helix</keyword>
<evidence type="ECO:0000256" key="1">
    <source>
        <dbReference type="ARBA" id="ARBA00004167"/>
    </source>
</evidence>
<proteinExistence type="predicted"/>
<keyword evidence="4" id="KW-0472">Membrane</keyword>
<feature type="chain" id="PRO_5021496400" description="LicD/FKTN/FKRP nucleotidyltransferase domain-containing protein" evidence="6">
    <location>
        <begin position="19"/>
        <end position="489"/>
    </location>
</feature>
<dbReference type="PANTHER" id="PTHR15407">
    <property type="entry name" value="FUKUTIN-RELATED"/>
    <property type="match status" value="1"/>
</dbReference>
<feature type="domain" description="LicD/FKTN/FKRP nucleotidyltransferase" evidence="7">
    <location>
        <begin position="196"/>
        <end position="235"/>
    </location>
</feature>
<reference evidence="8 9" key="1">
    <citation type="submission" date="2019-06" db="EMBL/GenBank/DDBJ databases">
        <title>Draft genome sequence of the filamentous fungus Phialemoniopsis curvata isolated from diesel fuel.</title>
        <authorList>
            <person name="Varaljay V.A."/>
            <person name="Lyon W.J."/>
            <person name="Crouch A.L."/>
            <person name="Drake C.E."/>
            <person name="Hollomon J.M."/>
            <person name="Nadeau L.J."/>
            <person name="Nunn H.S."/>
            <person name="Stevenson B.S."/>
            <person name="Bojanowski C.L."/>
            <person name="Crookes-Goodson W.J."/>
        </authorList>
    </citation>
    <scope>NUCLEOTIDE SEQUENCE [LARGE SCALE GENOMIC DNA]</scope>
    <source>
        <strain evidence="8 9">D216</strain>
    </source>
</reference>
<dbReference type="GO" id="GO:0009100">
    <property type="term" value="P:glycoprotein metabolic process"/>
    <property type="evidence" value="ECO:0007669"/>
    <property type="project" value="UniProtKB-ARBA"/>
</dbReference>
<evidence type="ECO:0000259" key="7">
    <source>
        <dbReference type="Pfam" id="PF04991"/>
    </source>
</evidence>
<sequence>MRLGSLLCLGAFLTEGLAAPLGKRDADFESVRRKQRVNKSGSRGNSQKYFHESTFAEETLPYHEQKEALKNLLQTYLATFSDLGIETWLMHGSLLGWWWNKHIMPWDTDVDVQVTESSMYYMAAYYNMSVFHYRTPRIPDGRDYMLEVNPHFKNREQTDKMNVIDARWIDTSSGLFIDITTARYNLTHPEGEGMMSCKDGHEFRDTYIFPLRETVFEGSPAKIPYRYKEILQAEYSAKSLYNKDFHDHLFDDAKMDWVPKIKQVTPEEEEAEKKEAERRKKWEQAGKDRQKKLDALKKAEEEEKQKNAAHRADVHEAHQAADGKPAGDKSPGDTAAQSPPAQKDAAAAADNRDAKAGGPVEPAKTAAEKPADASARSPETKEEAAVPPPKDSNNAPQQPEKKDAEQANKDAKAESIAAALAPVKKPAMGSTKPFVLANAEAKIEAEAAKKAQKVQQQEEKRRAGELKLEEAAFRREADHHRVVAKLKDS</sequence>
<keyword evidence="2" id="KW-0812">Transmembrane</keyword>
<evidence type="ECO:0000256" key="6">
    <source>
        <dbReference type="SAM" id="SignalP"/>
    </source>
</evidence>